<accession>A0A0A6PLJ5</accession>
<dbReference type="Pfam" id="PF06804">
    <property type="entry name" value="Lipoprotein_18"/>
    <property type="match status" value="1"/>
</dbReference>
<dbReference type="Proteomes" id="UP000030428">
    <property type="component" value="Unassembled WGS sequence"/>
</dbReference>
<organism evidence="2 3">
    <name type="scientific">Candidatus Thiomargarita nelsonii</name>
    <dbReference type="NCBI Taxonomy" id="1003181"/>
    <lineage>
        <taxon>Bacteria</taxon>
        <taxon>Pseudomonadati</taxon>
        <taxon>Pseudomonadota</taxon>
        <taxon>Gammaproteobacteria</taxon>
        <taxon>Thiotrichales</taxon>
        <taxon>Thiotrichaceae</taxon>
        <taxon>Thiomargarita</taxon>
    </lineage>
</organism>
<dbReference type="InterPro" id="IPR010653">
    <property type="entry name" value="NlpB/DapX"/>
</dbReference>
<evidence type="ECO:0000313" key="2">
    <source>
        <dbReference type="EMBL" id="KHD11517.2"/>
    </source>
</evidence>
<gene>
    <name evidence="2" type="ORF">PN36_07150</name>
</gene>
<dbReference type="EMBL" id="JSZA02000020">
    <property type="protein sequence ID" value="KHD11517.2"/>
    <property type="molecule type" value="Genomic_DNA"/>
</dbReference>
<dbReference type="Gene3D" id="3.30.310.170">
    <property type="entry name" value="Outer membrane protein assembly factor BamC"/>
    <property type="match status" value="2"/>
</dbReference>
<evidence type="ECO:0008006" key="4">
    <source>
        <dbReference type="Google" id="ProtNLM"/>
    </source>
</evidence>
<dbReference type="AlphaFoldDB" id="A0A0A6PLJ5"/>
<proteinExistence type="predicted"/>
<protein>
    <recommendedName>
        <fullName evidence="4">Lipoprotein</fullName>
    </recommendedName>
</protein>
<keyword evidence="3" id="KW-1185">Reference proteome</keyword>
<sequence>MGGCSTVNKVLPDYRDDYKKSKTAAPLEVPPDLIGSTDIDQQKVGFDDKKEKPRLRAKLRRSQDGHNNLIVYEDFARAWRRTGLALEGIGLTLEDRDRERGLYFIHAEGQEYLIRLIEGSSSTRIVVLNSDGQIENSETTEKILSLLHEQLK</sequence>
<evidence type="ECO:0000313" key="3">
    <source>
        <dbReference type="Proteomes" id="UP000030428"/>
    </source>
</evidence>
<comment type="caution">
    <text evidence="2">The sequence shown here is derived from an EMBL/GenBank/DDBJ whole genome shotgun (WGS) entry which is preliminary data.</text>
</comment>
<feature type="region of interest" description="Disordered" evidence="1">
    <location>
        <begin position="29"/>
        <end position="58"/>
    </location>
</feature>
<dbReference type="InterPro" id="IPR042268">
    <property type="entry name" value="BamC_C"/>
</dbReference>
<reference evidence="2 3" key="1">
    <citation type="journal article" date="2016" name="Front. Microbiol.">
        <title>Single-Cell (Meta-)Genomics of a Dimorphic Candidatus Thiomargarita nelsonii Reveals Genomic Plasticity.</title>
        <authorList>
            <person name="Flood B.E."/>
            <person name="Fliss P."/>
            <person name="Jones D.S."/>
            <person name="Dick G.J."/>
            <person name="Jain S."/>
            <person name="Kaster A.K."/>
            <person name="Winkel M."/>
            <person name="Mussmann M."/>
            <person name="Bailey J."/>
        </authorList>
    </citation>
    <scope>NUCLEOTIDE SEQUENCE [LARGE SCALE GENOMIC DNA]</scope>
    <source>
        <strain evidence="2">Hydrate Ridge</strain>
    </source>
</reference>
<name>A0A0A6PLJ5_9GAMM</name>
<evidence type="ECO:0000256" key="1">
    <source>
        <dbReference type="SAM" id="MobiDB-lite"/>
    </source>
</evidence>